<keyword evidence="3" id="KW-1185">Reference proteome</keyword>
<dbReference type="CDD" id="cd04301">
    <property type="entry name" value="NAT_SF"/>
    <property type="match status" value="1"/>
</dbReference>
<dbReference type="InterPro" id="IPR000182">
    <property type="entry name" value="GNAT_dom"/>
</dbReference>
<dbReference type="Proteomes" id="UP001183222">
    <property type="component" value="Unassembled WGS sequence"/>
</dbReference>
<evidence type="ECO:0000259" key="1">
    <source>
        <dbReference type="PROSITE" id="PS51186"/>
    </source>
</evidence>
<evidence type="ECO:0000313" key="3">
    <source>
        <dbReference type="Proteomes" id="UP001183222"/>
    </source>
</evidence>
<comment type="caution">
    <text evidence="2">The sequence shown here is derived from an EMBL/GenBank/DDBJ whole genome shotgun (WGS) entry which is preliminary data.</text>
</comment>
<dbReference type="InterPro" id="IPR016181">
    <property type="entry name" value="Acyl_CoA_acyltransferase"/>
</dbReference>
<feature type="domain" description="N-acetyltransferase" evidence="1">
    <location>
        <begin position="5"/>
        <end position="150"/>
    </location>
</feature>
<dbReference type="EC" id="2.3.1.-" evidence="2"/>
<dbReference type="GO" id="GO:0016746">
    <property type="term" value="F:acyltransferase activity"/>
    <property type="evidence" value="ECO:0007669"/>
    <property type="project" value="UniProtKB-KW"/>
</dbReference>
<evidence type="ECO:0000313" key="2">
    <source>
        <dbReference type="EMBL" id="MDT0275689.1"/>
    </source>
</evidence>
<proteinExistence type="predicted"/>
<keyword evidence="2" id="KW-0808">Transferase</keyword>
<protein>
    <submittedName>
        <fullName evidence="2">GNAT family N-acetyltransferase</fullName>
        <ecNumber evidence="2">2.3.1.-</ecNumber>
    </submittedName>
</protein>
<dbReference type="RefSeq" id="WP_311344513.1">
    <property type="nucleotide sequence ID" value="NZ_JAVREI010000003.1"/>
</dbReference>
<keyword evidence="2" id="KW-0012">Acyltransferase</keyword>
<dbReference type="SUPFAM" id="SSF55729">
    <property type="entry name" value="Acyl-CoA N-acyltransferases (Nat)"/>
    <property type="match status" value="1"/>
</dbReference>
<accession>A0ABU2K669</accession>
<sequence>MTGGTAGLVVGEATAEATYPLRRDVLRAGRPGSWPVDPPGTLHLAARTADGRVVGVVRFVPAACPYRPRARASWQLRGMATDPSVRGSGVGRAVVRLGLARVTGRGADVVWCDARASAAGFYARMGFTAVTGPFDRPATGPHVGMVVDIGRVPTPSGWALGSAGTEPRMR</sequence>
<dbReference type="Gene3D" id="3.40.630.30">
    <property type="match status" value="1"/>
</dbReference>
<dbReference type="EMBL" id="JAVREI010000003">
    <property type="protein sequence ID" value="MDT0275689.1"/>
    <property type="molecule type" value="Genomic_DNA"/>
</dbReference>
<dbReference type="Pfam" id="PF13508">
    <property type="entry name" value="Acetyltransf_7"/>
    <property type="match status" value="1"/>
</dbReference>
<name>A0ABU2K669_9ACTN</name>
<gene>
    <name evidence="2" type="ORF">RM425_07200</name>
</gene>
<dbReference type="PROSITE" id="PS51186">
    <property type="entry name" value="GNAT"/>
    <property type="match status" value="1"/>
</dbReference>
<organism evidence="2 3">
    <name type="scientific">Blastococcus goldschmidtiae</name>
    <dbReference type="NCBI Taxonomy" id="3075546"/>
    <lineage>
        <taxon>Bacteria</taxon>
        <taxon>Bacillati</taxon>
        <taxon>Actinomycetota</taxon>
        <taxon>Actinomycetes</taxon>
        <taxon>Geodermatophilales</taxon>
        <taxon>Geodermatophilaceae</taxon>
        <taxon>Blastococcus</taxon>
    </lineage>
</organism>
<reference evidence="3" key="1">
    <citation type="submission" date="2023-07" db="EMBL/GenBank/DDBJ databases">
        <title>30 novel species of actinomycetes from the DSMZ collection.</title>
        <authorList>
            <person name="Nouioui I."/>
        </authorList>
    </citation>
    <scope>NUCLEOTIDE SEQUENCE [LARGE SCALE GENOMIC DNA]</scope>
    <source>
        <strain evidence="3">DSM 46792</strain>
    </source>
</reference>